<accession>A0A519BMP8</accession>
<organism evidence="9 10">
    <name type="scientific">Candidatus Acididesulfobacter diazotrophicus</name>
    <dbReference type="NCBI Taxonomy" id="2597226"/>
    <lineage>
        <taxon>Bacteria</taxon>
        <taxon>Deltaproteobacteria</taxon>
        <taxon>Candidatus Acidulodesulfobacterales</taxon>
        <taxon>Candidatus Acididesulfobacter</taxon>
    </lineage>
</organism>
<dbReference type="SMART" id="SM00493">
    <property type="entry name" value="TOPRIM"/>
    <property type="match status" value="1"/>
</dbReference>
<comment type="similarity">
    <text evidence="7">Belongs to the RecR family.</text>
</comment>
<evidence type="ECO:0000256" key="4">
    <source>
        <dbReference type="ARBA" id="ARBA00022833"/>
    </source>
</evidence>
<dbReference type="PROSITE" id="PS01300">
    <property type="entry name" value="RECR"/>
    <property type="match status" value="1"/>
</dbReference>
<dbReference type="InterPro" id="IPR006171">
    <property type="entry name" value="TOPRIM_dom"/>
</dbReference>
<evidence type="ECO:0000256" key="2">
    <source>
        <dbReference type="ARBA" id="ARBA00022763"/>
    </source>
</evidence>
<name>A0A519BMP8_9DELT</name>
<dbReference type="NCBIfam" id="TIGR00615">
    <property type="entry name" value="recR"/>
    <property type="match status" value="1"/>
</dbReference>
<feature type="domain" description="Toprim" evidence="8">
    <location>
        <begin position="82"/>
        <end position="177"/>
    </location>
</feature>
<keyword evidence="4 7" id="KW-0862">Zinc</keyword>
<keyword evidence="2 7" id="KW-0227">DNA damage</keyword>
<comment type="function">
    <text evidence="7">May play a role in DNA repair. It seems to be involved in an RecBC-independent recombinational process of DNA repair. It may act with RecF and RecO.</text>
</comment>
<evidence type="ECO:0000256" key="1">
    <source>
        <dbReference type="ARBA" id="ARBA00022723"/>
    </source>
</evidence>
<dbReference type="PANTHER" id="PTHR30446:SF0">
    <property type="entry name" value="RECOMBINATION PROTEIN RECR"/>
    <property type="match status" value="1"/>
</dbReference>
<dbReference type="Proteomes" id="UP000319296">
    <property type="component" value="Unassembled WGS sequence"/>
</dbReference>
<evidence type="ECO:0000313" key="9">
    <source>
        <dbReference type="EMBL" id="RZD18547.1"/>
    </source>
</evidence>
<gene>
    <name evidence="7 9" type="primary">recR</name>
    <name evidence="9" type="ORF">EVG15_05825</name>
</gene>
<sequence>MSNEHNDYVRDLVFSLKKLPGIGERSARRLAFHILSQNDAAAFNLANSIVNAKKNVNLCKVCFNLASEELCPVCSNNSRNEKMLCIVENPEIIYVFEKSGNYNGYYHVLHGLINPLEGVGPADIKLKELVDRVAGEGFEEIVIALNPNSNGEATSFYIQKLLAPYNVNITALARGIPIGSDLEYVDKDTLAEAISGRKKF</sequence>
<proteinExistence type="inferred from homology"/>
<evidence type="ECO:0000256" key="7">
    <source>
        <dbReference type="HAMAP-Rule" id="MF_00017"/>
    </source>
</evidence>
<dbReference type="GO" id="GO:0003677">
    <property type="term" value="F:DNA binding"/>
    <property type="evidence" value="ECO:0007669"/>
    <property type="project" value="UniProtKB-UniRule"/>
</dbReference>
<evidence type="ECO:0000256" key="6">
    <source>
        <dbReference type="ARBA" id="ARBA00023204"/>
    </source>
</evidence>
<evidence type="ECO:0000259" key="8">
    <source>
        <dbReference type="PROSITE" id="PS50880"/>
    </source>
</evidence>
<dbReference type="Pfam" id="PF02132">
    <property type="entry name" value="RecR_ZnF"/>
    <property type="match status" value="1"/>
</dbReference>
<dbReference type="InterPro" id="IPR015967">
    <property type="entry name" value="Rcmb_RecR_Znf"/>
</dbReference>
<feature type="zinc finger region" description="C4-type" evidence="7">
    <location>
        <begin position="59"/>
        <end position="74"/>
    </location>
</feature>
<dbReference type="CDD" id="cd01025">
    <property type="entry name" value="TOPRIM_recR"/>
    <property type="match status" value="1"/>
</dbReference>
<evidence type="ECO:0000256" key="5">
    <source>
        <dbReference type="ARBA" id="ARBA00023172"/>
    </source>
</evidence>
<keyword evidence="5 7" id="KW-0233">DNA recombination</keyword>
<dbReference type="EMBL" id="SGBB01000008">
    <property type="protein sequence ID" value="RZD18547.1"/>
    <property type="molecule type" value="Genomic_DNA"/>
</dbReference>
<protein>
    <recommendedName>
        <fullName evidence="7">Recombination protein RecR</fullName>
    </recommendedName>
</protein>
<evidence type="ECO:0000313" key="10">
    <source>
        <dbReference type="Proteomes" id="UP000319296"/>
    </source>
</evidence>
<dbReference type="GO" id="GO:0008270">
    <property type="term" value="F:zinc ion binding"/>
    <property type="evidence" value="ECO:0007669"/>
    <property type="project" value="UniProtKB-KW"/>
</dbReference>
<dbReference type="Pfam" id="PF13662">
    <property type="entry name" value="Toprim_4"/>
    <property type="match status" value="1"/>
</dbReference>
<dbReference type="InterPro" id="IPR023627">
    <property type="entry name" value="Rcmb_RecR"/>
</dbReference>
<dbReference type="PROSITE" id="PS50880">
    <property type="entry name" value="TOPRIM"/>
    <property type="match status" value="1"/>
</dbReference>
<keyword evidence="3 7" id="KW-0863">Zinc-finger</keyword>
<dbReference type="Gene3D" id="1.10.8.420">
    <property type="entry name" value="RecR Domain 1"/>
    <property type="match status" value="1"/>
</dbReference>
<dbReference type="AlphaFoldDB" id="A0A519BMP8"/>
<dbReference type="Gene3D" id="3.30.60.80">
    <property type="match status" value="1"/>
</dbReference>
<dbReference type="Pfam" id="PF21175">
    <property type="entry name" value="RecR_C"/>
    <property type="match status" value="1"/>
</dbReference>
<keyword evidence="6 7" id="KW-0234">DNA repair</keyword>
<dbReference type="SUPFAM" id="SSF111304">
    <property type="entry name" value="Recombination protein RecR"/>
    <property type="match status" value="1"/>
</dbReference>
<dbReference type="InterPro" id="IPR000093">
    <property type="entry name" value="DNA_Rcmb_RecR"/>
</dbReference>
<dbReference type="Gene3D" id="3.40.1360.10">
    <property type="match status" value="1"/>
</dbReference>
<evidence type="ECO:0000256" key="3">
    <source>
        <dbReference type="ARBA" id="ARBA00022771"/>
    </source>
</evidence>
<dbReference type="InterPro" id="IPR034137">
    <property type="entry name" value="TOPRIM_RecR"/>
</dbReference>
<dbReference type="GO" id="GO:0006310">
    <property type="term" value="P:DNA recombination"/>
    <property type="evidence" value="ECO:0007669"/>
    <property type="project" value="UniProtKB-UniRule"/>
</dbReference>
<dbReference type="PANTHER" id="PTHR30446">
    <property type="entry name" value="RECOMBINATION PROTEIN RECR"/>
    <property type="match status" value="1"/>
</dbReference>
<comment type="caution">
    <text evidence="9">The sequence shown here is derived from an EMBL/GenBank/DDBJ whole genome shotgun (WGS) entry which is preliminary data.</text>
</comment>
<reference evidence="9 10" key="1">
    <citation type="journal article" date="2019" name="ISME J.">
        <title>Insights into ecological role of a new deltaproteobacterial order Candidatus Acidulodesulfobacterales by metagenomics and metatranscriptomics.</title>
        <authorList>
            <person name="Tan S."/>
            <person name="Liu J."/>
            <person name="Fang Y."/>
            <person name="Hedlund B.P."/>
            <person name="Lian Z.H."/>
            <person name="Huang L.Y."/>
            <person name="Li J.T."/>
            <person name="Huang L.N."/>
            <person name="Li W.J."/>
            <person name="Jiang H.C."/>
            <person name="Dong H.L."/>
            <person name="Shu W.S."/>
        </authorList>
    </citation>
    <scope>NUCLEOTIDE SEQUENCE [LARGE SCALE GENOMIC DNA]</scope>
    <source>
        <strain evidence="9">AP1</strain>
    </source>
</reference>
<dbReference type="GO" id="GO:0006281">
    <property type="term" value="P:DNA repair"/>
    <property type="evidence" value="ECO:0007669"/>
    <property type="project" value="UniProtKB-UniRule"/>
</dbReference>
<keyword evidence="1 7" id="KW-0479">Metal-binding</keyword>
<dbReference type="HAMAP" id="MF_00017">
    <property type="entry name" value="RecR"/>
    <property type="match status" value="1"/>
</dbReference>
<dbReference type="Pfam" id="PF21176">
    <property type="entry name" value="RecR_HhH"/>
    <property type="match status" value="1"/>
</dbReference>